<organism evidence="2 3">
    <name type="scientific">Laticauda laticaudata</name>
    <name type="common">Blue-ringed sea krait</name>
    <name type="synonym">Blue-lipped sea krait</name>
    <dbReference type="NCBI Taxonomy" id="8630"/>
    <lineage>
        <taxon>Eukaryota</taxon>
        <taxon>Metazoa</taxon>
        <taxon>Chordata</taxon>
        <taxon>Craniata</taxon>
        <taxon>Vertebrata</taxon>
        <taxon>Euteleostomi</taxon>
        <taxon>Lepidosauria</taxon>
        <taxon>Squamata</taxon>
        <taxon>Bifurcata</taxon>
        <taxon>Unidentata</taxon>
        <taxon>Episquamata</taxon>
        <taxon>Toxicofera</taxon>
        <taxon>Serpentes</taxon>
        <taxon>Colubroidea</taxon>
        <taxon>Elapidae</taxon>
        <taxon>Laticaudinae</taxon>
        <taxon>Laticauda</taxon>
    </lineage>
</organism>
<dbReference type="AlphaFoldDB" id="A0A8C5RHT5"/>
<sequence length="77" mass="8399">MALIVAWTLLFPIFSFLGCFSLCSASTEDNAFHFDIEESSAYGSQDNSLLRGQQQATSNGLYKCPPFESISVGLGRL</sequence>
<name>A0A8C5RHT5_LATLA</name>
<dbReference type="GeneTree" id="ENSGT00960000189563"/>
<accession>A0A8C5RHT5</accession>
<reference evidence="2" key="2">
    <citation type="submission" date="2025-09" db="UniProtKB">
        <authorList>
            <consortium name="Ensembl"/>
        </authorList>
    </citation>
    <scope>IDENTIFICATION</scope>
</reference>
<evidence type="ECO:0000313" key="2">
    <source>
        <dbReference type="Ensembl" id="ENSLLTP00000002882.1"/>
    </source>
</evidence>
<dbReference type="Ensembl" id="ENSLLTT00000002998.1">
    <property type="protein sequence ID" value="ENSLLTP00000002882.1"/>
    <property type="gene ID" value="ENSLLTG00000002204.1"/>
</dbReference>
<protein>
    <submittedName>
        <fullName evidence="2">Uncharacterized protein</fullName>
    </submittedName>
</protein>
<evidence type="ECO:0000313" key="3">
    <source>
        <dbReference type="Proteomes" id="UP000694406"/>
    </source>
</evidence>
<keyword evidence="3" id="KW-1185">Reference proteome</keyword>
<feature type="signal peptide" evidence="1">
    <location>
        <begin position="1"/>
        <end position="25"/>
    </location>
</feature>
<evidence type="ECO:0000256" key="1">
    <source>
        <dbReference type="SAM" id="SignalP"/>
    </source>
</evidence>
<feature type="chain" id="PRO_5034413246" evidence="1">
    <location>
        <begin position="26"/>
        <end position="77"/>
    </location>
</feature>
<reference evidence="2" key="1">
    <citation type="submission" date="2025-08" db="UniProtKB">
        <authorList>
            <consortium name="Ensembl"/>
        </authorList>
    </citation>
    <scope>IDENTIFICATION</scope>
</reference>
<dbReference type="Proteomes" id="UP000694406">
    <property type="component" value="Unplaced"/>
</dbReference>
<proteinExistence type="predicted"/>
<keyword evidence="1" id="KW-0732">Signal</keyword>